<dbReference type="SUPFAM" id="SSF52540">
    <property type="entry name" value="P-loop containing nucleoside triphosphate hydrolases"/>
    <property type="match status" value="1"/>
</dbReference>
<reference evidence="5 6" key="1">
    <citation type="submission" date="2018-03" db="EMBL/GenBank/DDBJ databases">
        <title>Characteristics and genome of n-alkane degrading marine bacteria Gordonia iterans isolated from crude oil contaminated in Tae-an, South Korea.</title>
        <authorList>
            <person name="Lee S.-S."/>
            <person name="Kim H."/>
        </authorList>
    </citation>
    <scope>NUCLEOTIDE SEQUENCE [LARGE SCALE GENOMIC DNA]</scope>
    <source>
        <strain evidence="5 6">Co17</strain>
    </source>
</reference>
<proteinExistence type="inferred from homology"/>
<keyword evidence="3" id="KW-0173">Coenzyme A biosynthesis</keyword>
<organism evidence="5 6">
    <name type="scientific">Gordonia iterans</name>
    <dbReference type="NCBI Taxonomy" id="1004901"/>
    <lineage>
        <taxon>Bacteria</taxon>
        <taxon>Bacillati</taxon>
        <taxon>Actinomycetota</taxon>
        <taxon>Actinomycetes</taxon>
        <taxon>Mycobacteriales</taxon>
        <taxon>Gordoniaceae</taxon>
        <taxon>Gordonia</taxon>
    </lineage>
</organism>
<dbReference type="Gene3D" id="3.40.50.300">
    <property type="entry name" value="P-loop containing nucleotide triphosphate hydrolases"/>
    <property type="match status" value="1"/>
</dbReference>
<keyword evidence="3" id="KW-0963">Cytoplasm</keyword>
<comment type="pathway">
    <text evidence="3">Cofactor biosynthesis; coenzyme A biosynthesis; CoA from (R)-pantothenate: step 5/5.</text>
</comment>
<evidence type="ECO:0000256" key="3">
    <source>
        <dbReference type="HAMAP-Rule" id="MF_00376"/>
    </source>
</evidence>
<keyword evidence="3 5" id="KW-0418">Kinase</keyword>
<keyword evidence="3" id="KW-0808">Transferase</keyword>
<dbReference type="GO" id="GO:0005524">
    <property type="term" value="F:ATP binding"/>
    <property type="evidence" value="ECO:0007669"/>
    <property type="project" value="UniProtKB-UniRule"/>
</dbReference>
<dbReference type="OrthoDB" id="9812943at2"/>
<dbReference type="EC" id="2.7.1.24" evidence="3 4"/>
<comment type="subcellular location">
    <subcellularLocation>
        <location evidence="3">Cytoplasm</location>
    </subcellularLocation>
</comment>
<dbReference type="NCBIfam" id="NF002879">
    <property type="entry name" value="PRK03333.1"/>
    <property type="match status" value="1"/>
</dbReference>
<dbReference type="HAMAP" id="MF_00376">
    <property type="entry name" value="Dephospho_CoA_kinase"/>
    <property type="match status" value="1"/>
</dbReference>
<dbReference type="KEGG" id="git:C6V83_12310"/>
<evidence type="ECO:0000256" key="2">
    <source>
        <dbReference type="ARBA" id="ARBA00022840"/>
    </source>
</evidence>
<dbReference type="RefSeq" id="WP_105942636.1">
    <property type="nucleotide sequence ID" value="NZ_CP027433.1"/>
</dbReference>
<dbReference type="CDD" id="cd02022">
    <property type="entry name" value="DPCK"/>
    <property type="match status" value="1"/>
</dbReference>
<dbReference type="PROSITE" id="PS51219">
    <property type="entry name" value="DPCK"/>
    <property type="match status" value="1"/>
</dbReference>
<dbReference type="Pfam" id="PF01121">
    <property type="entry name" value="CoaE"/>
    <property type="match status" value="1"/>
</dbReference>
<dbReference type="InterPro" id="IPR027417">
    <property type="entry name" value="P-loop_NTPase"/>
</dbReference>
<keyword evidence="1 3" id="KW-0547">Nucleotide-binding</keyword>
<dbReference type="PANTHER" id="PTHR10695:SF46">
    <property type="entry name" value="BIFUNCTIONAL COENZYME A SYNTHASE-RELATED"/>
    <property type="match status" value="1"/>
</dbReference>
<comment type="catalytic activity">
    <reaction evidence="3">
        <text>3'-dephospho-CoA + ATP = ADP + CoA + H(+)</text>
        <dbReference type="Rhea" id="RHEA:18245"/>
        <dbReference type="ChEBI" id="CHEBI:15378"/>
        <dbReference type="ChEBI" id="CHEBI:30616"/>
        <dbReference type="ChEBI" id="CHEBI:57287"/>
        <dbReference type="ChEBI" id="CHEBI:57328"/>
        <dbReference type="ChEBI" id="CHEBI:456216"/>
        <dbReference type="EC" id="2.7.1.24"/>
    </reaction>
</comment>
<dbReference type="UniPathway" id="UPA00241">
    <property type="reaction ID" value="UER00356"/>
</dbReference>
<evidence type="ECO:0000256" key="4">
    <source>
        <dbReference type="NCBIfam" id="TIGR00152"/>
    </source>
</evidence>
<comment type="similarity">
    <text evidence="3">Belongs to the CoaE family.</text>
</comment>
<dbReference type="PANTHER" id="PTHR10695">
    <property type="entry name" value="DEPHOSPHO-COA KINASE-RELATED"/>
    <property type="match status" value="1"/>
</dbReference>
<dbReference type="NCBIfam" id="TIGR00152">
    <property type="entry name" value="dephospho-CoA kinase"/>
    <property type="match status" value="1"/>
</dbReference>
<dbReference type="GO" id="GO:0015937">
    <property type="term" value="P:coenzyme A biosynthetic process"/>
    <property type="evidence" value="ECO:0007669"/>
    <property type="project" value="UniProtKB-UniRule"/>
</dbReference>
<keyword evidence="2 3" id="KW-0067">ATP-binding</keyword>
<name>A0A2S0KGX6_9ACTN</name>
<dbReference type="InterPro" id="IPR001977">
    <property type="entry name" value="Depp_CoAkinase"/>
</dbReference>
<feature type="binding site" evidence="3">
    <location>
        <begin position="11"/>
        <end position="16"/>
    </location>
    <ligand>
        <name>ATP</name>
        <dbReference type="ChEBI" id="CHEBI:30616"/>
    </ligand>
</feature>
<dbReference type="GO" id="GO:0005737">
    <property type="term" value="C:cytoplasm"/>
    <property type="evidence" value="ECO:0007669"/>
    <property type="project" value="UniProtKB-SubCell"/>
</dbReference>
<dbReference type="GO" id="GO:0004140">
    <property type="term" value="F:dephospho-CoA kinase activity"/>
    <property type="evidence" value="ECO:0007669"/>
    <property type="project" value="UniProtKB-UniRule"/>
</dbReference>
<gene>
    <name evidence="3" type="primary">coaE</name>
    <name evidence="5" type="ORF">C6V83_12310</name>
</gene>
<comment type="function">
    <text evidence="3">Catalyzes the phosphorylation of the 3'-hydroxyl group of dephosphocoenzyme A to form coenzyme A.</text>
</comment>
<accession>A0A2S0KGX6</accession>
<keyword evidence="6" id="KW-1185">Reference proteome</keyword>
<evidence type="ECO:0000313" key="5">
    <source>
        <dbReference type="EMBL" id="AVM00923.1"/>
    </source>
</evidence>
<protein>
    <recommendedName>
        <fullName evidence="3 4">Dephospho-CoA kinase</fullName>
        <ecNumber evidence="3 4">2.7.1.24</ecNumber>
    </recommendedName>
    <alternativeName>
        <fullName evidence="3">Dephosphocoenzyme A kinase</fullName>
    </alternativeName>
</protein>
<evidence type="ECO:0000256" key="1">
    <source>
        <dbReference type="ARBA" id="ARBA00022741"/>
    </source>
</evidence>
<dbReference type="AlphaFoldDB" id="A0A2S0KGX6"/>
<dbReference type="Proteomes" id="UP000239814">
    <property type="component" value="Chromosome"/>
</dbReference>
<dbReference type="EMBL" id="CP027433">
    <property type="protein sequence ID" value="AVM00923.1"/>
    <property type="molecule type" value="Genomic_DNA"/>
</dbReference>
<evidence type="ECO:0000313" key="6">
    <source>
        <dbReference type="Proteomes" id="UP000239814"/>
    </source>
</evidence>
<sequence length="204" mass="21855">MIKVGLTGGIGAGKSTVARTFVEQGAYLVDSDAIAREVVAPGSAGLAALVEAFGPEILDDHGALDRAALAARAFTDAQSTQKLNAVTHPLIGARTAELFAAAPDDAIILHDVPLLVENGMAPLYDAVVVVHTDADVRLDRLVQHRGMDREDARQRIDKQATDEQRREVADIWLVNHGSPEELAAEALRVWNEELIPLRDKKSGA</sequence>